<protein>
    <submittedName>
        <fullName evidence="1">Beta-lactamase/transpeptidase-like protein</fullName>
    </submittedName>
</protein>
<reference evidence="1" key="1">
    <citation type="submission" date="2021-02" db="EMBL/GenBank/DDBJ databases">
        <authorList>
            <consortium name="DOE Joint Genome Institute"/>
            <person name="Ahrendt S."/>
            <person name="Looney B.P."/>
            <person name="Miyauchi S."/>
            <person name="Morin E."/>
            <person name="Drula E."/>
            <person name="Courty P.E."/>
            <person name="Chicoki N."/>
            <person name="Fauchery L."/>
            <person name="Kohler A."/>
            <person name="Kuo A."/>
            <person name="Labutti K."/>
            <person name="Pangilinan J."/>
            <person name="Lipzen A."/>
            <person name="Riley R."/>
            <person name="Andreopoulos W."/>
            <person name="He G."/>
            <person name="Johnson J."/>
            <person name="Barry K.W."/>
            <person name="Grigoriev I.V."/>
            <person name="Nagy L."/>
            <person name="Hibbett D."/>
            <person name="Henrissat B."/>
            <person name="Matheny P.B."/>
            <person name="Labbe J."/>
            <person name="Martin F."/>
        </authorList>
    </citation>
    <scope>NUCLEOTIDE SEQUENCE</scope>
    <source>
        <strain evidence="1">FP105234-sp</strain>
    </source>
</reference>
<sequence>MIASLWPLVFTFAFLGSAFATPSHQHPFLSSGPGADKIFTPDLVKFVQSLVDEHKVPGLTIGIVKADGGTEYEAWGRKTEDGDAMTADTLVDIGSCSKAFLTAAFGILIDDYAHGRNTTPLPVGVKKLDWDTKVKSILPDDWKLADPWATDLADFVDIFSHVSGLPRNDFAYKATDTPLDALRRLQHLRPAFELRQTWSYNNMMFMVGAHIISTYTGSFTQFVEDRIFKPLNMTSTTYSTTNALKSGKATQSWTEDGRRIPWWFTKDNTADLSAGAGGIISSVEDMTKWIGMLLNSGVEPTTNATVIPQSALDKVTTVNAIVQGTASPPDLGISGYGLGWLRTTYAGHDIISHNGGLPGANAYVLWAPSDKVGVVALANADGKYLAETSAGLAILRKLLGLPAAVLPFNVNTEHNARRPLTAPTDCGVMSDLPPYDYTGVYHDEGYGTVVICNASSTSHHCSQVLSAFGSIGAVDSSPGRPAQLFAAFPAVWASHIRLTHVQDTRFVLEATYIFPEGYGRNTTPFGTILGDPGETGFFTFVVENDTVVGMGLSGTVDVPTKREKEGGTVQHTSDAWLEKLPSE</sequence>
<gene>
    <name evidence="1" type="ORF">FA95DRAFT_1498416</name>
</gene>
<dbReference type="EMBL" id="MU276013">
    <property type="protein sequence ID" value="KAI0043558.1"/>
    <property type="molecule type" value="Genomic_DNA"/>
</dbReference>
<accession>A0ACB8RHI0</accession>
<evidence type="ECO:0000313" key="1">
    <source>
        <dbReference type="EMBL" id="KAI0043558.1"/>
    </source>
</evidence>
<proteinExistence type="predicted"/>
<organism evidence="1 2">
    <name type="scientific">Auriscalpium vulgare</name>
    <dbReference type="NCBI Taxonomy" id="40419"/>
    <lineage>
        <taxon>Eukaryota</taxon>
        <taxon>Fungi</taxon>
        <taxon>Dikarya</taxon>
        <taxon>Basidiomycota</taxon>
        <taxon>Agaricomycotina</taxon>
        <taxon>Agaricomycetes</taxon>
        <taxon>Russulales</taxon>
        <taxon>Auriscalpiaceae</taxon>
        <taxon>Auriscalpium</taxon>
    </lineage>
</organism>
<dbReference type="Proteomes" id="UP000814033">
    <property type="component" value="Unassembled WGS sequence"/>
</dbReference>
<reference evidence="1" key="2">
    <citation type="journal article" date="2022" name="New Phytol.">
        <title>Evolutionary transition to the ectomycorrhizal habit in the genomes of a hyperdiverse lineage of mushroom-forming fungi.</title>
        <authorList>
            <person name="Looney B."/>
            <person name="Miyauchi S."/>
            <person name="Morin E."/>
            <person name="Drula E."/>
            <person name="Courty P.E."/>
            <person name="Kohler A."/>
            <person name="Kuo A."/>
            <person name="LaButti K."/>
            <person name="Pangilinan J."/>
            <person name="Lipzen A."/>
            <person name="Riley R."/>
            <person name="Andreopoulos W."/>
            <person name="He G."/>
            <person name="Johnson J."/>
            <person name="Nolan M."/>
            <person name="Tritt A."/>
            <person name="Barry K.W."/>
            <person name="Grigoriev I.V."/>
            <person name="Nagy L.G."/>
            <person name="Hibbett D."/>
            <person name="Henrissat B."/>
            <person name="Matheny P.B."/>
            <person name="Labbe J."/>
            <person name="Martin F.M."/>
        </authorList>
    </citation>
    <scope>NUCLEOTIDE SEQUENCE</scope>
    <source>
        <strain evidence="1">FP105234-sp</strain>
    </source>
</reference>
<keyword evidence="2" id="KW-1185">Reference proteome</keyword>
<evidence type="ECO:0000313" key="2">
    <source>
        <dbReference type="Proteomes" id="UP000814033"/>
    </source>
</evidence>
<name>A0ACB8RHI0_9AGAM</name>
<comment type="caution">
    <text evidence="1">The sequence shown here is derived from an EMBL/GenBank/DDBJ whole genome shotgun (WGS) entry which is preliminary data.</text>
</comment>